<dbReference type="GO" id="GO:0006508">
    <property type="term" value="P:proteolysis"/>
    <property type="evidence" value="ECO:0007669"/>
    <property type="project" value="UniProtKB-KW"/>
</dbReference>
<dbReference type="OrthoDB" id="412250at2759"/>
<proteinExistence type="predicted"/>
<dbReference type="InterPro" id="IPR012338">
    <property type="entry name" value="Beta-lactam/transpept-like"/>
</dbReference>
<dbReference type="Gene3D" id="3.30.420.10">
    <property type="entry name" value="Ribonuclease H-like superfamily/Ribonuclease H"/>
    <property type="match status" value="1"/>
</dbReference>
<feature type="region of interest" description="Disordered" evidence="1">
    <location>
        <begin position="469"/>
        <end position="503"/>
    </location>
</feature>
<feature type="compositionally biased region" description="Pro residues" evidence="1">
    <location>
        <begin position="2171"/>
        <end position="2181"/>
    </location>
</feature>
<feature type="region of interest" description="Disordered" evidence="1">
    <location>
        <begin position="2280"/>
        <end position="2310"/>
    </location>
</feature>
<dbReference type="EMBL" id="CAMXCT020002968">
    <property type="protein sequence ID" value="CAL1154966.1"/>
    <property type="molecule type" value="Genomic_DNA"/>
</dbReference>
<feature type="compositionally biased region" description="Acidic residues" evidence="1">
    <location>
        <begin position="931"/>
        <end position="973"/>
    </location>
</feature>
<feature type="region of interest" description="Disordered" evidence="1">
    <location>
        <begin position="862"/>
        <end position="973"/>
    </location>
</feature>
<feature type="compositionally biased region" description="Polar residues" evidence="1">
    <location>
        <begin position="653"/>
        <end position="663"/>
    </location>
</feature>
<keyword evidence="3" id="KW-0378">Hydrolase</keyword>
<evidence type="ECO:0000313" key="4">
    <source>
        <dbReference type="Proteomes" id="UP001152797"/>
    </source>
</evidence>
<feature type="compositionally biased region" description="Polar residues" evidence="1">
    <location>
        <begin position="862"/>
        <end position="875"/>
    </location>
</feature>
<dbReference type="Proteomes" id="UP001152797">
    <property type="component" value="Unassembled WGS sequence"/>
</dbReference>
<feature type="region of interest" description="Disordered" evidence="1">
    <location>
        <begin position="2224"/>
        <end position="2268"/>
    </location>
</feature>
<feature type="region of interest" description="Disordered" evidence="1">
    <location>
        <begin position="567"/>
        <end position="616"/>
    </location>
</feature>
<dbReference type="Gene3D" id="3.40.710.10">
    <property type="entry name" value="DD-peptidase/beta-lactamase superfamily"/>
    <property type="match status" value="1"/>
</dbReference>
<dbReference type="EMBL" id="CAMXCT010002968">
    <property type="protein sequence ID" value="CAI4001591.1"/>
    <property type="molecule type" value="Genomic_DNA"/>
</dbReference>
<name>A0A9P1D431_9DINO</name>
<evidence type="ECO:0000313" key="2">
    <source>
        <dbReference type="EMBL" id="CAI4001591.1"/>
    </source>
</evidence>
<feature type="non-terminal residue" evidence="2">
    <location>
        <position position="2837"/>
    </location>
</feature>
<dbReference type="InterPro" id="IPR012337">
    <property type="entry name" value="RNaseH-like_sf"/>
</dbReference>
<evidence type="ECO:0000313" key="3">
    <source>
        <dbReference type="EMBL" id="CAL4788903.1"/>
    </source>
</evidence>
<dbReference type="EMBL" id="CAMXCT030002968">
    <property type="protein sequence ID" value="CAL4788903.1"/>
    <property type="molecule type" value="Genomic_DNA"/>
</dbReference>
<keyword evidence="3" id="KW-0645">Protease</keyword>
<dbReference type="GO" id="GO:0003676">
    <property type="term" value="F:nucleic acid binding"/>
    <property type="evidence" value="ECO:0007669"/>
    <property type="project" value="InterPro"/>
</dbReference>
<feature type="compositionally biased region" description="Low complexity" evidence="1">
    <location>
        <begin position="469"/>
        <end position="484"/>
    </location>
</feature>
<feature type="region of interest" description="Disordered" evidence="1">
    <location>
        <begin position="650"/>
        <end position="676"/>
    </location>
</feature>
<reference evidence="2" key="1">
    <citation type="submission" date="2022-10" db="EMBL/GenBank/DDBJ databases">
        <authorList>
            <person name="Chen Y."/>
            <person name="Dougan E. K."/>
            <person name="Chan C."/>
            <person name="Rhodes N."/>
            <person name="Thang M."/>
        </authorList>
    </citation>
    <scope>NUCLEOTIDE SEQUENCE</scope>
</reference>
<feature type="region of interest" description="Disordered" evidence="1">
    <location>
        <begin position="2170"/>
        <end position="2196"/>
    </location>
</feature>
<gene>
    <name evidence="2" type="ORF">C1SCF055_LOCUS27625</name>
</gene>
<comment type="caution">
    <text evidence="2">The sequence shown here is derived from an EMBL/GenBank/DDBJ whole genome shotgun (WGS) entry which is preliminary data.</text>
</comment>
<dbReference type="SUPFAM" id="SSF56601">
    <property type="entry name" value="beta-lactamase/transpeptidase-like"/>
    <property type="match status" value="1"/>
</dbReference>
<reference evidence="3 4" key="2">
    <citation type="submission" date="2024-05" db="EMBL/GenBank/DDBJ databases">
        <authorList>
            <person name="Chen Y."/>
            <person name="Shah S."/>
            <person name="Dougan E. K."/>
            <person name="Thang M."/>
            <person name="Chan C."/>
        </authorList>
    </citation>
    <scope>NUCLEOTIDE SEQUENCE [LARGE SCALE GENOMIC DNA]</scope>
</reference>
<sequence length="2837" mass="316798">MSRLLDGVTPFLHEMLAEGASLVPSLDAGGGLVRNRCGELANVAVGSYQRSGASSKTPVVNPPLVRWGYASITKTLVGVVMQMLMANESLPHISWSLPLEKNSRRAVWVNNTLQYPPLSNCIPELNTQTNYVHVDGVQILALIEETITGVDFGTLTKSLIFDPLGMSSAEVQYANPAGGLWATLGDVGLYGQWLVDGYKNHPDAIAKSVLKHQDFVDLMSPIKKHGVDQPTGRTFAMYSRHGKRVVGHGGCLGATLNLFPDDDLVVLVATTPEDAAWGTCDHTAPWAGAMYTASIQIIGAFTVSWLWYCLACDRRPLHLCTGPVEGMTRTCKLTDNFPLESSTLDVPYKATSCREEDFADRVKDALSTYYATGPDYWTKAFVVTDDCQWAINFYMLDPCESMRESFNFCAKSSVTCGVYLIGNHTYTTSDFPCRCGAWVQGSCSPSQQCGTKSVELNSSCLEGATATASTSTTSSTSSTASSTALAPPGNGMASGHSPPQKAVGNADWTETLMVLLQGVIRRDLQLEKKPNGSAFHATLLHGDGMMRRDTHVLRVVDVNTSTCHNLRGSERAESEAPTFDPIVNPDEPIPGGRRRRRRGGSQVSEPADALHGPVLPDAAVQRDDPAELYQRHGHGDDMLDVMRQLLHEKRSTAKTGSEASWNSMRGPAPGVRWRGGAPPLPPKWIYQQSDLRAFAKYERKVRTWELQAKSFMTAAEMGLALYTSLQGEAEAEAEHLELSKINHKNGVSYILDQLRGPLQQKVLFQKRKLLADFEGVRRHNAETVRQYVNRYRRIERDLQTIGIETGSMYDSEARGNRILERCQLSPDLQRLVLIGAGNCLDYEKITESMCMQFPDFKPTPMVWTSSHNRQQADNQTSASSSSSSNRSSTGTFRSSSTATSSGKGRFTGKGKSPKTYPHGKGPPRSVFQTEQVEDEADNEEDDAEDFEDAEGQPEDGEELEPIPEEGDGDYEEADVPSIDVDTLADLAQVLTVTSKKLQASVLGRKFTGRKSIEERKKTSTCSACGQTGHWAGDSACSMSASKRDGGGKGQKGKPIAAAERAYIPIEMEGQKIWQTIRAGSISREINFGMNLILNSCLHRELSTKAQFVICRPKPCCLRMFRATAPEWLKRWQILYVLVMTIEIRAYKAMSSMVRFGLATRSWLTLDENIKEMERQRSEVVNKMPKQANPATCMHPEYKRTTTSKSRAKPKARPQEVFLPAMEEIWDPEAYPPESDGGEADWWEVGKNMVTRVHNMPRKSLFNMDDFYNGEPCPVHVKRLSLECTAEMNYEDGRTQMLTYDWSTSGASAMKQYWTGKTIFRVHPLPERHVSTNLERKSLRHAVRQVAHLLQVEHDVMLAGTTSSSTSTSLKSRPRVDLLETFAGRAGITMKATKLGLKALQPIDYNTGYDLEKASHQQHVDYLIDHFKPLFLVQGIDCRDWCLLQDNTNYVRRKILLLMRREKARKLLRRVVRWCVKQAEAGRFFLLENPATSRLWLEPLVLRLSRLPGVYAVVCHSGAYGGTNSKGQMIKKSFKFLGNCPCVLERLTRKLDSEQLLQCVPLVGKETTLSQHYPDEMIKQIVQGIKQTAAQHDPERFHAFCTTSFQVMAVNTTPDDWVPIFESAQKSFDMTRQRSYVLPTSDTTWKMVQQLVQWHQLERVQIAYQPTMLRLPLHIPHTHRGWALLYNDQTVEVVEEDLADVRHPRAKFRKPVNIGIFFFGYATPSSHANQPVSARPDGQPLQEPAEDDPQAIVAHNTEGITFPRIPGLSQDVKTLLSRLHRNLGHPHNNELKKMLAMNGIKDQKVYDAVEALTCESCLRVRGPGKPEPAGIPQDVSLQFGDVLQIDIVYVRDITSTNYIFLGIIDECTHLHMALHLNDRSPEEIKADPDGSFRGSFEAAMDEAGTYMDYIPAEAHNKIGLIERHNATLRELMERTIDARAVVGPEAMEQAAIAACFAKNSCTWSSGRPPFVAAFGRVPRMGMNLLSDQHGLVAGRTREQAQREADYMRAEAQQHLSAMSVDSNLRRALLRKSTSNQLQELPVGSIAAYWRWTAKSGKKRGGFKLARVLGRDPDNKSIWLQAGTNTVKVAPHQVRPALGFEQWNPNYDDIKALRSAVENLQHGILQDEQLPDPPQGQELPGFEEVQPEVQVPPPVGIEDGIPEAHQHELIPVPRTPLPDPAQQPPQLQLEEEATQTDPYQQQQTTINMNMSSPTYRQTIIQNQSFGMNEAQRSRPTVNVPVRKRHASRSKTPVRQLRALTPHGERAQPASVRQLPDEPFLEQAHQPSSVQPLANPPSVLAPSNPAGGITPPLETPQTEVIVVQDDDDTAGQPASSHGQQVLPQSQTAVADDIGDQAPTTPEALRLTPAKRTFDEAAADQTFDVSFLRPFRDERSTNSMSSTMQDHYVDFDNDDVDGMMLMARGFDGSPDVYMPYSNKSFMTAYRQHGDYDGNGDSDESDADVKDFRGEQKPILPTLTRQEKKALDKEIPWQNIMRMDEATIQQYVDAAKAEERSWLDFSSARPISKKELVHYDRSAALSQWDAAIQTFGRFNVRARRQNSLPPGNTRAEVLKQIGYQQSSLDKMLFYYYQKFEGESEPVLCAVIIVYVDDFLLTHDSRYDRNHLLKMFKWGSQNELTLENSLDFKGKRISLKHDRNNNEYTLKLDQEKFISDMKGGTVPKKRHKETLDASDLGEFRSVSGCLQWLAGQTRPDVAATVSLCSRGAKSTYEDLHNMYMAVEHLHQTKDHGLVLRPVPIDYSTMITTYADSSWANAVGHASQHGALILLSSPKATDVIQPGLLVDWKSSRSTRVCRSTLAAATDCRSLYDVLVSENPRTEDK</sequence>
<feature type="compositionally biased region" description="Low complexity" evidence="1">
    <location>
        <begin position="876"/>
        <end position="902"/>
    </location>
</feature>
<organism evidence="2">
    <name type="scientific">Cladocopium goreaui</name>
    <dbReference type="NCBI Taxonomy" id="2562237"/>
    <lineage>
        <taxon>Eukaryota</taxon>
        <taxon>Sar</taxon>
        <taxon>Alveolata</taxon>
        <taxon>Dinophyceae</taxon>
        <taxon>Suessiales</taxon>
        <taxon>Symbiodiniaceae</taxon>
        <taxon>Cladocopium</taxon>
    </lineage>
</organism>
<dbReference type="InterPro" id="IPR036397">
    <property type="entry name" value="RNaseH_sf"/>
</dbReference>
<dbReference type="SUPFAM" id="SSF53098">
    <property type="entry name" value="Ribonuclease H-like"/>
    <property type="match status" value="1"/>
</dbReference>
<evidence type="ECO:0000256" key="1">
    <source>
        <dbReference type="SAM" id="MobiDB-lite"/>
    </source>
</evidence>
<keyword evidence="4" id="KW-1185">Reference proteome</keyword>
<protein>
    <submittedName>
        <fullName evidence="3">Copia protein (Gag-int-pol protein) [Cleaved into: Copia VLP protein Copia protease ]</fullName>
    </submittedName>
</protein>
<dbReference type="GO" id="GO:0008233">
    <property type="term" value="F:peptidase activity"/>
    <property type="evidence" value="ECO:0007669"/>
    <property type="project" value="UniProtKB-KW"/>
</dbReference>
<accession>A0A9P1D431</accession>